<sequence>MWKAIKSRFGGNNESKKMHKYLLKQQFEGTTASSSNTQNVAFVSTENTSRTNDVITTYSVSSPSVSKSQKEGSSSYTDEVIHFFFANQSSAPQLDYDDLEQINDDDIEEIDLKWQVAMISMRIKKFHKRTGRKLQFDTNDPVSFDKTKVECFSCQKCEILLETAELKGTKTAEEEMLGTMETKLETMVEDLHIWMIQKLWLPLMNRILIGLDMLRKMLRTMLRWLTFPAIQVLTISILSYENEVLQSVFMNKASDLEDTPVNDRYADRMHAVPPLMIGNHMTYGPDVEIDYSKFTYGPKQTLTDESDSKPSEYASCESDSSVETSTSMPEPVENTSKDVCCKPKVWTDAPIIEEYESHSDNNSVSNVQEDKEKPSFAFTDSVKHVKTSRENIKKHGQLITVLKLRSRIEMLTLESVWHMLSPEKHALFVNDPHRALKDKGIVDSGCSRHMTGNKAHLADYQEFKGGSVAFGEELKHYNLFSVSQMCDKKNKVLFTDTDCLVLSPDFRLPNENQAKEVNTTCYVLNRVLVTKPQKKTHYELLTGFLVGYSLNSKAFRVYNLETKRVKENLHVNFLENKPNVAGKGHAWMFDLDYLTNFMNYKSTSVENQANKSAGPKEANNSAGTQANDDQGANSEEIDLNEEHFVLPIWSAYSITVKSLRDKIEKNTDFKTCENPVSQVEQVFLEELKKLKRQEKEANDAAESLRKEATHDIQNASTTSTNLINTASTPLSTAGPLRAFNDGKLSYLDDPSMPHIEDIYARPSEGIFIDSSYDDEGVTRSKVNKNSEAHALISQALEDKSWVDAMQEEGIDYDEVFAHVAKIEAIRIFLAFASYMGFIVYQMGLKSAFFYDTIDEEVYVSQPLGFVDPKFPNKVYKVVKALYGLHQAPRAWKNRFQMSSMGELTFFLGLHVKQKEDGIFISQDKYIAEILKKFDFLNVKTASTPIETQKPLVKDKEAVDMDVLECHNLTWKPTQTVIMLVKILTGNPQQEVVNFLNPVFHSKTKHIEISHHFIRDAYKKKLIQVLRIHTDDNVADLLTKAFDDEGSLSVGLNTTQQMVINSPCLIHIKNWLVQNQTVSELASPKQMTLGKDISHPLMAGRLPKTTLPTSYALTASPTICTSCIKQFWTTTKVKTINDEVRIQALIDENRVNIKESSIHRTLKLDDAEVKNIKARVPFFMFPRFVQLLINHQLGDMSHHKDIYDNPSLTKKVFANMKRVGTGFSGVVTPLFDNMLIPDAEEVGLIQNDKQQTQAPKVPSPEPSPEHKLPSPFNDPLPGGDDSLKLKELMDLCTHLSNKVLELESEVIDIKSTYKERIKKLKGRVARLKEENKVFKDLHNVYSKVDTTVPVVEKENLFKQERIIADIDEDVEINLEEAQAKLYRIDLEHPGKALSMQDVDNEEPADVEEVLEVVKAAKMGVVIQDPEETTSTVVVHLKVQSKDKDILIEEPKSLKGQAQIEQDEAFARKLEAELNTNINWNAVIEQVKRSESKIRPLFEKHYNYNQTFLEEVNEEVIVPEKEVEVKAHKREEATPLASKIPIVDYKIHFERNKPYLKIIRADGNHMLFLSFSTMLKNFDREDLESLWKLVKERFDKTKPKNYTDDYLLKTLKRMFEQPDVKASV</sequence>
<feature type="region of interest" description="Disordered" evidence="2">
    <location>
        <begin position="698"/>
        <end position="727"/>
    </location>
</feature>
<organism evidence="5">
    <name type="scientific">Tanacetum cinerariifolium</name>
    <name type="common">Dalmatian daisy</name>
    <name type="synonym">Chrysanthemum cinerariifolium</name>
    <dbReference type="NCBI Taxonomy" id="118510"/>
    <lineage>
        <taxon>Eukaryota</taxon>
        <taxon>Viridiplantae</taxon>
        <taxon>Streptophyta</taxon>
        <taxon>Embryophyta</taxon>
        <taxon>Tracheophyta</taxon>
        <taxon>Spermatophyta</taxon>
        <taxon>Magnoliopsida</taxon>
        <taxon>eudicotyledons</taxon>
        <taxon>Gunneridae</taxon>
        <taxon>Pentapetalae</taxon>
        <taxon>asterids</taxon>
        <taxon>campanulids</taxon>
        <taxon>Asterales</taxon>
        <taxon>Asteraceae</taxon>
        <taxon>Asteroideae</taxon>
        <taxon>Anthemideae</taxon>
        <taxon>Anthemidinae</taxon>
        <taxon>Tanacetum</taxon>
    </lineage>
</organism>
<feature type="domain" description="Retroviral polymerase SH3-like" evidence="4">
    <location>
        <begin position="521"/>
        <end position="577"/>
    </location>
</feature>
<accession>A0A6L2LGX4</accession>
<evidence type="ECO:0000259" key="3">
    <source>
        <dbReference type="Pfam" id="PF07727"/>
    </source>
</evidence>
<feature type="compositionally biased region" description="Basic and acidic residues" evidence="2">
    <location>
        <begin position="698"/>
        <end position="710"/>
    </location>
</feature>
<feature type="region of interest" description="Disordered" evidence="2">
    <location>
        <begin position="1248"/>
        <end position="1275"/>
    </location>
</feature>
<feature type="domain" description="Reverse transcriptase Ty1/copia-type" evidence="3">
    <location>
        <begin position="806"/>
        <end position="893"/>
    </location>
</feature>
<feature type="region of interest" description="Disordered" evidence="2">
    <location>
        <begin position="608"/>
        <end position="632"/>
    </location>
</feature>
<dbReference type="InterPro" id="IPR057670">
    <property type="entry name" value="SH3_retrovirus"/>
</dbReference>
<dbReference type="Pfam" id="PF07727">
    <property type="entry name" value="RVT_2"/>
    <property type="match status" value="1"/>
</dbReference>
<dbReference type="InterPro" id="IPR013103">
    <property type="entry name" value="RVT_2"/>
</dbReference>
<feature type="compositionally biased region" description="Polar residues" evidence="2">
    <location>
        <begin position="711"/>
        <end position="727"/>
    </location>
</feature>
<reference evidence="5" key="1">
    <citation type="journal article" date="2019" name="Sci. Rep.">
        <title>Draft genome of Tanacetum cinerariifolium, the natural source of mosquito coil.</title>
        <authorList>
            <person name="Yamashiro T."/>
            <person name="Shiraishi A."/>
            <person name="Satake H."/>
            <person name="Nakayama K."/>
        </authorList>
    </citation>
    <scope>NUCLEOTIDE SEQUENCE</scope>
</reference>
<evidence type="ECO:0000313" key="5">
    <source>
        <dbReference type="EMBL" id="GEU61071.1"/>
    </source>
</evidence>
<evidence type="ECO:0000256" key="2">
    <source>
        <dbReference type="SAM" id="MobiDB-lite"/>
    </source>
</evidence>
<dbReference type="Pfam" id="PF25597">
    <property type="entry name" value="SH3_retrovirus"/>
    <property type="match status" value="1"/>
</dbReference>
<name>A0A6L2LGX4_TANCI</name>
<protein>
    <submittedName>
        <fullName evidence="5">Uncharacterized protein</fullName>
    </submittedName>
</protein>
<dbReference type="CDD" id="cd09272">
    <property type="entry name" value="RNase_HI_RT_Ty1"/>
    <property type="match status" value="1"/>
</dbReference>
<proteinExistence type="predicted"/>
<evidence type="ECO:0000259" key="4">
    <source>
        <dbReference type="Pfam" id="PF25597"/>
    </source>
</evidence>
<gene>
    <name evidence="5" type="ORF">Tci_033049</name>
</gene>
<feature type="coiled-coil region" evidence="1">
    <location>
        <begin position="1284"/>
        <end position="1336"/>
    </location>
</feature>
<evidence type="ECO:0000256" key="1">
    <source>
        <dbReference type="SAM" id="Coils"/>
    </source>
</evidence>
<keyword evidence="1" id="KW-0175">Coiled coil</keyword>
<feature type="compositionally biased region" description="Polar residues" evidence="2">
    <location>
        <begin position="317"/>
        <end position="328"/>
    </location>
</feature>
<feature type="compositionally biased region" description="Polar residues" evidence="2">
    <location>
        <begin position="618"/>
        <end position="632"/>
    </location>
</feature>
<dbReference type="EMBL" id="BKCJ010004443">
    <property type="protein sequence ID" value="GEU61071.1"/>
    <property type="molecule type" value="Genomic_DNA"/>
</dbReference>
<comment type="caution">
    <text evidence="5">The sequence shown here is derived from an EMBL/GenBank/DDBJ whole genome shotgun (WGS) entry which is preliminary data.</text>
</comment>
<feature type="region of interest" description="Disordered" evidence="2">
    <location>
        <begin position="301"/>
        <end position="336"/>
    </location>
</feature>